<sequence>MDEFIQEGKYASHETLKGYAYSWQTLSWLMQEVITNGMYVPEFLPDENQPVLLVVVKEATVLKAKSLHSEAPEVLISIASHTGESVWDDDNGYYADYWRLAAGTIKLIDCAEDAVFWLPLPAVEAWEPYRFSGYGSPFDALSAPLPVFQHLAFSLKPDQTSPDLGTTIYLKSTI</sequence>
<organism evidence="1 2">
    <name type="scientific">Aeromonas veronii</name>
    <dbReference type="NCBI Taxonomy" id="654"/>
    <lineage>
        <taxon>Bacteria</taxon>
        <taxon>Pseudomonadati</taxon>
        <taxon>Pseudomonadota</taxon>
        <taxon>Gammaproteobacteria</taxon>
        <taxon>Aeromonadales</taxon>
        <taxon>Aeromonadaceae</taxon>
        <taxon>Aeromonas</taxon>
    </lineage>
</organism>
<gene>
    <name evidence="1" type="ORF">DAA48_23215</name>
</gene>
<name>A0A2T4MW37_AERVE</name>
<evidence type="ECO:0000313" key="1">
    <source>
        <dbReference type="EMBL" id="PTH78782.1"/>
    </source>
</evidence>
<reference evidence="1 2" key="1">
    <citation type="submission" date="2018-03" db="EMBL/GenBank/DDBJ databases">
        <title>Aeromonas veronii whole genome sequencing and analysis.</title>
        <authorList>
            <person name="Xie H."/>
            <person name="Liu T."/>
            <person name="Wang K."/>
        </authorList>
    </citation>
    <scope>NUCLEOTIDE SEQUENCE [LARGE SCALE GENOMIC DNA]</scope>
    <source>
        <strain evidence="1 2">XH.VA.1</strain>
    </source>
</reference>
<dbReference type="EMBL" id="PZKL01000046">
    <property type="protein sequence ID" value="PTH78782.1"/>
    <property type="molecule type" value="Genomic_DNA"/>
</dbReference>
<evidence type="ECO:0000313" key="2">
    <source>
        <dbReference type="Proteomes" id="UP000241986"/>
    </source>
</evidence>
<dbReference type="Proteomes" id="UP000241986">
    <property type="component" value="Unassembled WGS sequence"/>
</dbReference>
<dbReference type="AlphaFoldDB" id="A0A2T4MW37"/>
<accession>A0A2T4MW37</accession>
<comment type="caution">
    <text evidence="1">The sequence shown here is derived from an EMBL/GenBank/DDBJ whole genome shotgun (WGS) entry which is preliminary data.</text>
</comment>
<protein>
    <submittedName>
        <fullName evidence="1">Uncharacterized protein</fullName>
    </submittedName>
</protein>
<proteinExistence type="predicted"/>
<dbReference type="RefSeq" id="WP_107684934.1">
    <property type="nucleotide sequence ID" value="NZ_CAWQUB010000001.1"/>
</dbReference>